<evidence type="ECO:0000313" key="1">
    <source>
        <dbReference type="EMBL" id="OAT15998.1"/>
    </source>
</evidence>
<comment type="caution">
    <text evidence="1">The sequence shown here is derived from an EMBL/GenBank/DDBJ whole genome shotgun (WGS) entry which is preliminary data.</text>
</comment>
<sequence length="100" mass="10613">MITPENTMAGMDELVRIAGEGGNQAGREPDNADRAAIAAQVLCQFAHASGLDTRGESAETMLVDLLANLMHLSDRLETQGVACLLNVAAMHHDDEVRDPG</sequence>
<dbReference type="PATRIC" id="fig|1354253.4.peg.4841"/>
<proteinExistence type="predicted"/>
<accession>A0A1B7HK63</accession>
<dbReference type="AlphaFoldDB" id="A0A1B7HK63"/>
<protein>
    <submittedName>
        <fullName evidence="1">Uncharacterized protein</fullName>
    </submittedName>
</protein>
<organism evidence="1 2">
    <name type="scientific">Buttiauxella gaviniae ATCC 51604</name>
    <dbReference type="NCBI Taxonomy" id="1354253"/>
    <lineage>
        <taxon>Bacteria</taxon>
        <taxon>Pseudomonadati</taxon>
        <taxon>Pseudomonadota</taxon>
        <taxon>Gammaproteobacteria</taxon>
        <taxon>Enterobacterales</taxon>
        <taxon>Enterobacteriaceae</taxon>
        <taxon>Buttiauxella</taxon>
    </lineage>
</organism>
<dbReference type="Proteomes" id="UP000078504">
    <property type="component" value="Unassembled WGS sequence"/>
</dbReference>
<dbReference type="EMBL" id="LXEP01000063">
    <property type="protein sequence ID" value="OAT15998.1"/>
    <property type="molecule type" value="Genomic_DNA"/>
</dbReference>
<name>A0A1B7HK63_9ENTR</name>
<gene>
    <name evidence="1" type="ORF">M977_04668</name>
</gene>
<dbReference type="RefSeq" id="WP_064519461.1">
    <property type="nucleotide sequence ID" value="NZ_LXEP01000063.1"/>
</dbReference>
<evidence type="ECO:0000313" key="2">
    <source>
        <dbReference type="Proteomes" id="UP000078504"/>
    </source>
</evidence>
<reference evidence="1 2" key="1">
    <citation type="submission" date="2016-04" db="EMBL/GenBank/DDBJ databases">
        <title>ATOL: Assembling a taxonomically balanced genome-scale reconstruction of the evolutionary history of the Enterobacteriaceae.</title>
        <authorList>
            <person name="Plunkett G.III."/>
            <person name="Neeno-Eckwall E.C."/>
            <person name="Glasner J.D."/>
            <person name="Perna N.T."/>
        </authorList>
    </citation>
    <scope>NUCLEOTIDE SEQUENCE [LARGE SCALE GENOMIC DNA]</scope>
    <source>
        <strain evidence="1 2">ATCC 51604</strain>
    </source>
</reference>